<keyword evidence="2" id="KW-1185">Reference proteome</keyword>
<comment type="caution">
    <text evidence="1">The sequence shown here is derived from an EMBL/GenBank/DDBJ whole genome shotgun (WGS) entry which is preliminary data.</text>
</comment>
<evidence type="ECO:0000313" key="1">
    <source>
        <dbReference type="EMBL" id="KAH9367068.1"/>
    </source>
</evidence>
<dbReference type="EMBL" id="JABSTR010000004">
    <property type="protein sequence ID" value="KAH9367068.1"/>
    <property type="molecule type" value="Genomic_DNA"/>
</dbReference>
<reference evidence="1 2" key="1">
    <citation type="journal article" date="2020" name="Cell">
        <title>Large-Scale Comparative Analyses of Tick Genomes Elucidate Their Genetic Diversity and Vector Capacities.</title>
        <authorList>
            <consortium name="Tick Genome and Microbiome Consortium (TIGMIC)"/>
            <person name="Jia N."/>
            <person name="Wang J."/>
            <person name="Shi W."/>
            <person name="Du L."/>
            <person name="Sun Y."/>
            <person name="Zhan W."/>
            <person name="Jiang J.F."/>
            <person name="Wang Q."/>
            <person name="Zhang B."/>
            <person name="Ji P."/>
            <person name="Bell-Sakyi L."/>
            <person name="Cui X.M."/>
            <person name="Yuan T.T."/>
            <person name="Jiang B.G."/>
            <person name="Yang W.F."/>
            <person name="Lam T.T."/>
            <person name="Chang Q.C."/>
            <person name="Ding S.J."/>
            <person name="Wang X.J."/>
            <person name="Zhu J.G."/>
            <person name="Ruan X.D."/>
            <person name="Zhao L."/>
            <person name="Wei J.T."/>
            <person name="Ye R.Z."/>
            <person name="Que T.C."/>
            <person name="Du C.H."/>
            <person name="Zhou Y.H."/>
            <person name="Cheng J.X."/>
            <person name="Dai P.F."/>
            <person name="Guo W.B."/>
            <person name="Han X.H."/>
            <person name="Huang E.J."/>
            <person name="Li L.F."/>
            <person name="Wei W."/>
            <person name="Gao Y.C."/>
            <person name="Liu J.Z."/>
            <person name="Shao H.Z."/>
            <person name="Wang X."/>
            <person name="Wang C.C."/>
            <person name="Yang T.C."/>
            <person name="Huo Q.B."/>
            <person name="Li W."/>
            <person name="Chen H.Y."/>
            <person name="Chen S.E."/>
            <person name="Zhou L.G."/>
            <person name="Ni X.B."/>
            <person name="Tian J.H."/>
            <person name="Sheng Y."/>
            <person name="Liu T."/>
            <person name="Pan Y.S."/>
            <person name="Xia L.Y."/>
            <person name="Li J."/>
            <person name="Zhao F."/>
            <person name="Cao W.C."/>
        </authorList>
    </citation>
    <scope>NUCLEOTIDE SEQUENCE [LARGE SCALE GENOMIC DNA]</scope>
    <source>
        <strain evidence="1">HaeL-2018</strain>
    </source>
</reference>
<proteinExistence type="predicted"/>
<accession>A0A9J6FYH5</accession>
<dbReference type="VEuPathDB" id="VectorBase:HLOH_063283"/>
<protein>
    <submittedName>
        <fullName evidence="1">Uncharacterized protein</fullName>
    </submittedName>
</protein>
<sequence length="211" mass="23030">MTKGAVILTGLSFCRQGLVREAAVGAIRKRAPPKNPHAASFFCPGPHLEPPELPVLSGLPFLTAAYTSSPPNYRSGTASRSVPRIHRAGLWSRRPRTTSISWPRDPLDALASRRRLTTPATQTSPPNLLPNKGDGSCSCLYVVDPWRPIREEVCLLATPRSASGIRCWNVCIFGHRSNGKAWPAFCLGCTAESQLPRLRSTLRGPRALELQ</sequence>
<gene>
    <name evidence="1" type="ORF">HPB48_000180</name>
</gene>
<dbReference type="Proteomes" id="UP000821853">
    <property type="component" value="Chromosome 2"/>
</dbReference>
<dbReference type="AlphaFoldDB" id="A0A9J6FYH5"/>
<organism evidence="1 2">
    <name type="scientific">Haemaphysalis longicornis</name>
    <name type="common">Bush tick</name>
    <dbReference type="NCBI Taxonomy" id="44386"/>
    <lineage>
        <taxon>Eukaryota</taxon>
        <taxon>Metazoa</taxon>
        <taxon>Ecdysozoa</taxon>
        <taxon>Arthropoda</taxon>
        <taxon>Chelicerata</taxon>
        <taxon>Arachnida</taxon>
        <taxon>Acari</taxon>
        <taxon>Parasitiformes</taxon>
        <taxon>Ixodida</taxon>
        <taxon>Ixodoidea</taxon>
        <taxon>Ixodidae</taxon>
        <taxon>Haemaphysalinae</taxon>
        <taxon>Haemaphysalis</taxon>
    </lineage>
</organism>
<evidence type="ECO:0000313" key="2">
    <source>
        <dbReference type="Proteomes" id="UP000821853"/>
    </source>
</evidence>
<name>A0A9J6FYH5_HAELO</name>